<protein>
    <submittedName>
        <fullName evidence="5">Protein EMSY-LIKE 4</fullName>
    </submittedName>
</protein>
<dbReference type="GO" id="GO:0005634">
    <property type="term" value="C:nucleus"/>
    <property type="evidence" value="ECO:0007669"/>
    <property type="project" value="UniProtKB-SubCell"/>
</dbReference>
<dbReference type="Gene3D" id="1.10.1240.40">
    <property type="entry name" value="ENT domain"/>
    <property type="match status" value="1"/>
</dbReference>
<name>A0A8K0I142_COCNU</name>
<dbReference type="InterPro" id="IPR033485">
    <property type="entry name" value="EMSY-LIKE_plant"/>
</dbReference>
<sequence>MSGNLLPVILSCDPFDFWYLHVKDNLCTQPHHFAYICVTGTDDDLPNHRIIRNSRGLLLSGPMRTPSGPISHQTDLADMEVQIHCIETEAYDAVLRAFIAQSDVLSWGKEGLITDLRKELRVSDAEHREILAKINSDDSIKSIREWHKNTDAEMTTMNLPGFDPNSISHVSRKKLKPGHMAVSSSPKYPPHAQSSPTAIPSLITHAREDQWSNKASVFSSQGNVGQPPMPVRQSRQAPSTGKARGSLIVQTSKKGFVHSGAENLKPGSDIIEICATDKLIHEVERVCGVENPDPAQVEKAKIMLRDQERALMEAIGKLADVSDGFASQMIHLIRDSISTLAERRRGMNMEFIMLFTSSLIGQEAITAKDKGMVIGVG</sequence>
<dbReference type="SUPFAM" id="SSF158639">
    <property type="entry name" value="ENT-like"/>
    <property type="match status" value="1"/>
</dbReference>
<dbReference type="PROSITE" id="PS51138">
    <property type="entry name" value="ENT"/>
    <property type="match status" value="1"/>
</dbReference>
<evidence type="ECO:0000256" key="3">
    <source>
        <dbReference type="SAM" id="MobiDB-lite"/>
    </source>
</evidence>
<dbReference type="InterPro" id="IPR036142">
    <property type="entry name" value="ENT_dom-like_sf"/>
</dbReference>
<keyword evidence="2" id="KW-0539">Nucleus</keyword>
<organism evidence="5 6">
    <name type="scientific">Cocos nucifera</name>
    <name type="common">Coconut palm</name>
    <dbReference type="NCBI Taxonomy" id="13894"/>
    <lineage>
        <taxon>Eukaryota</taxon>
        <taxon>Viridiplantae</taxon>
        <taxon>Streptophyta</taxon>
        <taxon>Embryophyta</taxon>
        <taxon>Tracheophyta</taxon>
        <taxon>Spermatophyta</taxon>
        <taxon>Magnoliopsida</taxon>
        <taxon>Liliopsida</taxon>
        <taxon>Arecaceae</taxon>
        <taxon>Arecoideae</taxon>
        <taxon>Cocoseae</taxon>
        <taxon>Attaleinae</taxon>
        <taxon>Cocos</taxon>
    </lineage>
</organism>
<comment type="caution">
    <text evidence="5">The sequence shown here is derived from an EMBL/GenBank/DDBJ whole genome shotgun (WGS) entry which is preliminary data.</text>
</comment>
<evidence type="ECO:0000313" key="5">
    <source>
        <dbReference type="EMBL" id="KAG1333937.1"/>
    </source>
</evidence>
<dbReference type="Pfam" id="PF03735">
    <property type="entry name" value="ENT"/>
    <property type="match status" value="1"/>
</dbReference>
<gene>
    <name evidence="5" type="ORF">COCNU_03G000560</name>
</gene>
<dbReference type="GO" id="GO:0050832">
    <property type="term" value="P:defense response to fungus"/>
    <property type="evidence" value="ECO:0007669"/>
    <property type="project" value="InterPro"/>
</dbReference>
<evidence type="ECO:0000259" key="4">
    <source>
        <dbReference type="PROSITE" id="PS51138"/>
    </source>
</evidence>
<dbReference type="InterPro" id="IPR005491">
    <property type="entry name" value="ENT_dom"/>
</dbReference>
<evidence type="ECO:0000256" key="2">
    <source>
        <dbReference type="ARBA" id="ARBA00023242"/>
    </source>
</evidence>
<feature type="domain" description="ENT" evidence="4">
    <location>
        <begin position="79"/>
        <end position="166"/>
    </location>
</feature>
<proteinExistence type="predicted"/>
<accession>A0A8K0I142</accession>
<dbReference type="Proteomes" id="UP000797356">
    <property type="component" value="Chromosome 3"/>
</dbReference>
<reference evidence="5" key="2">
    <citation type="submission" date="2019-07" db="EMBL/GenBank/DDBJ databases">
        <authorList>
            <person name="Yang Y."/>
            <person name="Bocs S."/>
            <person name="Baudouin L."/>
        </authorList>
    </citation>
    <scope>NUCLEOTIDE SEQUENCE</scope>
    <source>
        <tissue evidence="5">Spear leaf of Hainan Tall coconut</tissue>
    </source>
</reference>
<dbReference type="EMBL" id="CM017874">
    <property type="protein sequence ID" value="KAG1333937.1"/>
    <property type="molecule type" value="Genomic_DNA"/>
</dbReference>
<dbReference type="PANTHER" id="PTHR33432:SF22">
    <property type="entry name" value="OS10G0436850 PROTEIN"/>
    <property type="match status" value="1"/>
</dbReference>
<dbReference type="OrthoDB" id="1737049at2759"/>
<keyword evidence="6" id="KW-1185">Reference proteome</keyword>
<dbReference type="PANTHER" id="PTHR33432">
    <property type="entry name" value="PROTEIN EMSY-LIKE 4"/>
    <property type="match status" value="1"/>
</dbReference>
<dbReference type="SMART" id="SM01191">
    <property type="entry name" value="ENT"/>
    <property type="match status" value="1"/>
</dbReference>
<dbReference type="AlphaFoldDB" id="A0A8K0I142"/>
<evidence type="ECO:0000313" key="6">
    <source>
        <dbReference type="Proteomes" id="UP000797356"/>
    </source>
</evidence>
<comment type="subcellular location">
    <subcellularLocation>
        <location evidence="1">Nucleus</location>
    </subcellularLocation>
</comment>
<reference evidence="5" key="1">
    <citation type="journal article" date="2017" name="Gigascience">
        <title>The genome draft of coconut (Cocos nucifera).</title>
        <authorList>
            <person name="Xiao Y."/>
            <person name="Xu P."/>
            <person name="Fan H."/>
            <person name="Baudouin L."/>
            <person name="Xia W."/>
            <person name="Bocs S."/>
            <person name="Xu J."/>
            <person name="Li Q."/>
            <person name="Guo A."/>
            <person name="Zhou L."/>
            <person name="Li J."/>
            <person name="Wu Y."/>
            <person name="Ma Z."/>
            <person name="Armero A."/>
            <person name="Issali A.E."/>
            <person name="Liu N."/>
            <person name="Peng M."/>
            <person name="Yang Y."/>
        </authorList>
    </citation>
    <scope>NUCLEOTIDE SEQUENCE</scope>
    <source>
        <tissue evidence="5">Spear leaf of Hainan Tall coconut</tissue>
    </source>
</reference>
<feature type="region of interest" description="Disordered" evidence="3">
    <location>
        <begin position="218"/>
        <end position="243"/>
    </location>
</feature>
<evidence type="ECO:0000256" key="1">
    <source>
        <dbReference type="ARBA" id="ARBA00004123"/>
    </source>
</evidence>